<name>A0A5B7I7D6_PORTR</name>
<evidence type="ECO:0000313" key="2">
    <source>
        <dbReference type="Proteomes" id="UP000324222"/>
    </source>
</evidence>
<comment type="caution">
    <text evidence="1">The sequence shown here is derived from an EMBL/GenBank/DDBJ whole genome shotgun (WGS) entry which is preliminary data.</text>
</comment>
<organism evidence="1 2">
    <name type="scientific">Portunus trituberculatus</name>
    <name type="common">Swimming crab</name>
    <name type="synonym">Neptunus trituberculatus</name>
    <dbReference type="NCBI Taxonomy" id="210409"/>
    <lineage>
        <taxon>Eukaryota</taxon>
        <taxon>Metazoa</taxon>
        <taxon>Ecdysozoa</taxon>
        <taxon>Arthropoda</taxon>
        <taxon>Crustacea</taxon>
        <taxon>Multicrustacea</taxon>
        <taxon>Malacostraca</taxon>
        <taxon>Eumalacostraca</taxon>
        <taxon>Eucarida</taxon>
        <taxon>Decapoda</taxon>
        <taxon>Pleocyemata</taxon>
        <taxon>Brachyura</taxon>
        <taxon>Eubrachyura</taxon>
        <taxon>Portunoidea</taxon>
        <taxon>Portunidae</taxon>
        <taxon>Portuninae</taxon>
        <taxon>Portunus</taxon>
    </lineage>
</organism>
<evidence type="ECO:0000313" key="1">
    <source>
        <dbReference type="EMBL" id="MPC76778.1"/>
    </source>
</evidence>
<dbReference type="Proteomes" id="UP000324222">
    <property type="component" value="Unassembled WGS sequence"/>
</dbReference>
<reference evidence="1 2" key="1">
    <citation type="submission" date="2019-05" db="EMBL/GenBank/DDBJ databases">
        <title>Another draft genome of Portunus trituberculatus and its Hox gene families provides insights of decapod evolution.</title>
        <authorList>
            <person name="Jeong J.-H."/>
            <person name="Song I."/>
            <person name="Kim S."/>
            <person name="Choi T."/>
            <person name="Kim D."/>
            <person name="Ryu S."/>
            <person name="Kim W."/>
        </authorList>
    </citation>
    <scope>NUCLEOTIDE SEQUENCE [LARGE SCALE GENOMIC DNA]</scope>
    <source>
        <tissue evidence="1">Muscle</tissue>
    </source>
</reference>
<dbReference type="EMBL" id="VSRR010044196">
    <property type="protein sequence ID" value="MPC76778.1"/>
    <property type="molecule type" value="Genomic_DNA"/>
</dbReference>
<sequence>MSSISITSPNDKVCGGGFGNTVTSGVVLTSRFSFRRHHSASALRSGRSSLRSVAPSFRGASSGWATKLSSHSVFYLGPESEGN</sequence>
<keyword evidence="2" id="KW-1185">Reference proteome</keyword>
<dbReference type="AlphaFoldDB" id="A0A5B7I7D6"/>
<gene>
    <name evidence="1" type="ORF">E2C01_071210</name>
</gene>
<accession>A0A5B7I7D6</accession>
<protein>
    <submittedName>
        <fullName evidence="1">Uncharacterized protein</fullName>
    </submittedName>
</protein>
<proteinExistence type="predicted"/>